<keyword evidence="7" id="KW-1185">Reference proteome</keyword>
<dbReference type="PRINTS" id="PR00080">
    <property type="entry name" value="SDRFAMILY"/>
</dbReference>
<dbReference type="PROSITE" id="PS00061">
    <property type="entry name" value="ADH_SHORT"/>
    <property type="match status" value="1"/>
</dbReference>
<dbReference type="SUPFAM" id="SSF51735">
    <property type="entry name" value="NAD(P)-binding Rossmann-fold domains"/>
    <property type="match status" value="1"/>
</dbReference>
<dbReference type="GO" id="GO:0004806">
    <property type="term" value="F:triacylglycerol lipase activity"/>
    <property type="evidence" value="ECO:0007669"/>
    <property type="project" value="TreeGrafter"/>
</dbReference>
<evidence type="ECO:0000256" key="1">
    <source>
        <dbReference type="ARBA" id="ARBA00006484"/>
    </source>
</evidence>
<evidence type="ECO:0000256" key="5">
    <source>
        <dbReference type="SAM" id="Phobius"/>
    </source>
</evidence>
<evidence type="ECO:0000256" key="2">
    <source>
        <dbReference type="ARBA" id="ARBA00022857"/>
    </source>
</evidence>
<dbReference type="FunFam" id="3.40.50.720:FF:000261">
    <property type="entry name" value="NADPH-dependent 1-acyldihydroxyacetone phosphate reductase"/>
    <property type="match status" value="1"/>
</dbReference>
<dbReference type="OrthoDB" id="2102561at2759"/>
<dbReference type="GO" id="GO:0019433">
    <property type="term" value="P:triglyceride catabolic process"/>
    <property type="evidence" value="ECO:0007669"/>
    <property type="project" value="TreeGrafter"/>
</dbReference>
<proteinExistence type="inferred from homology"/>
<dbReference type="PANTHER" id="PTHR44169">
    <property type="entry name" value="NADPH-DEPENDENT 1-ACYLDIHYDROXYACETONE PHOSPHATE REDUCTASE"/>
    <property type="match status" value="1"/>
</dbReference>
<gene>
    <name evidence="6" type="ORF">AC578_1392</name>
</gene>
<dbReference type="STRING" id="321146.A0A139HUQ6"/>
<sequence length="279" mass="31142">MADNRKTVLITGCSPGGIGHSLALEFQRQNFRVFATARKTSGINIETFPLEATSESSIQALASEISSRTAGKLDFLVNNAGRNYTVPATDIELSEVRETFETNVFAVMRMCQIFTPMLMAATEGGTIVQIGSLAAILPYVFGSVYNASKAALHAYSETLRVELAPFGVKVVTVVTGGVKSNIARMKRSLPEDSIYLPIRDMYEERLVHSQSNGVPNEEYARRVVDQLLKSPGKDRIWEGGKSWLVWFVYTFLPRWVMGAVMTRMFQLWRLKGTWQKKVN</sequence>
<evidence type="ECO:0000256" key="4">
    <source>
        <dbReference type="RuleBase" id="RU000363"/>
    </source>
</evidence>
<dbReference type="AlphaFoldDB" id="A0A139HUQ6"/>
<keyword evidence="5" id="KW-0472">Membrane</keyword>
<organism evidence="6 7">
    <name type="scientific">Pseudocercospora eumusae</name>
    <dbReference type="NCBI Taxonomy" id="321146"/>
    <lineage>
        <taxon>Eukaryota</taxon>
        <taxon>Fungi</taxon>
        <taxon>Dikarya</taxon>
        <taxon>Ascomycota</taxon>
        <taxon>Pezizomycotina</taxon>
        <taxon>Dothideomycetes</taxon>
        <taxon>Dothideomycetidae</taxon>
        <taxon>Mycosphaerellales</taxon>
        <taxon>Mycosphaerellaceae</taxon>
        <taxon>Pseudocercospora</taxon>
    </lineage>
</organism>
<dbReference type="InterPro" id="IPR002347">
    <property type="entry name" value="SDR_fam"/>
</dbReference>
<dbReference type="Gene3D" id="3.40.50.720">
    <property type="entry name" value="NAD(P)-binding Rossmann-like Domain"/>
    <property type="match status" value="1"/>
</dbReference>
<keyword evidence="5" id="KW-0812">Transmembrane</keyword>
<dbReference type="InterPro" id="IPR020904">
    <property type="entry name" value="Sc_DH/Rdtase_CS"/>
</dbReference>
<evidence type="ECO:0000313" key="7">
    <source>
        <dbReference type="Proteomes" id="UP000070133"/>
    </source>
</evidence>
<dbReference type="GO" id="GO:0005811">
    <property type="term" value="C:lipid droplet"/>
    <property type="evidence" value="ECO:0007669"/>
    <property type="project" value="TreeGrafter"/>
</dbReference>
<feature type="transmembrane region" description="Helical" evidence="5">
    <location>
        <begin position="243"/>
        <end position="261"/>
    </location>
</feature>
<dbReference type="GO" id="GO:0000140">
    <property type="term" value="F:acylglycerone-phosphate reductase (NADP+) activity"/>
    <property type="evidence" value="ECO:0007669"/>
    <property type="project" value="TreeGrafter"/>
</dbReference>
<dbReference type="GO" id="GO:0005783">
    <property type="term" value="C:endoplasmic reticulum"/>
    <property type="evidence" value="ECO:0007669"/>
    <property type="project" value="TreeGrafter"/>
</dbReference>
<dbReference type="Proteomes" id="UP000070133">
    <property type="component" value="Unassembled WGS sequence"/>
</dbReference>
<keyword evidence="2" id="KW-0521">NADP</keyword>
<dbReference type="Pfam" id="PF00106">
    <property type="entry name" value="adh_short"/>
    <property type="match status" value="1"/>
</dbReference>
<evidence type="ECO:0008006" key="8">
    <source>
        <dbReference type="Google" id="ProtNLM"/>
    </source>
</evidence>
<name>A0A139HUQ6_9PEZI</name>
<evidence type="ECO:0000256" key="3">
    <source>
        <dbReference type="ARBA" id="ARBA00023002"/>
    </source>
</evidence>
<dbReference type="PANTHER" id="PTHR44169:SF6">
    <property type="entry name" value="NADPH-DEPENDENT 1-ACYLDIHYDROXYACETONE PHOSPHATE REDUCTASE"/>
    <property type="match status" value="1"/>
</dbReference>
<evidence type="ECO:0000313" key="6">
    <source>
        <dbReference type="EMBL" id="KXT06205.1"/>
    </source>
</evidence>
<dbReference type="PRINTS" id="PR00081">
    <property type="entry name" value="GDHRDH"/>
</dbReference>
<keyword evidence="5" id="KW-1133">Transmembrane helix</keyword>
<dbReference type="EMBL" id="LFZN01000008">
    <property type="protein sequence ID" value="KXT06205.1"/>
    <property type="molecule type" value="Genomic_DNA"/>
</dbReference>
<dbReference type="GO" id="GO:0006654">
    <property type="term" value="P:phosphatidic acid biosynthetic process"/>
    <property type="evidence" value="ECO:0007669"/>
    <property type="project" value="TreeGrafter"/>
</dbReference>
<dbReference type="InterPro" id="IPR036291">
    <property type="entry name" value="NAD(P)-bd_dom_sf"/>
</dbReference>
<keyword evidence="3" id="KW-0560">Oxidoreductase</keyword>
<accession>A0A139HUQ6</accession>
<protein>
    <recommendedName>
        <fullName evidence="8">NAD(P)-binding protein</fullName>
    </recommendedName>
</protein>
<comment type="caution">
    <text evidence="6">The sequence shown here is derived from an EMBL/GenBank/DDBJ whole genome shotgun (WGS) entry which is preliminary data.</text>
</comment>
<reference evidence="6 7" key="1">
    <citation type="submission" date="2015-07" db="EMBL/GenBank/DDBJ databases">
        <title>Comparative genomics of the Sigatoka disease complex on banana suggests a link between parallel evolutionary changes in Pseudocercospora fijiensis and Pseudocercospora eumusae and increased virulence on the banana host.</title>
        <authorList>
            <person name="Chang T.-C."/>
            <person name="Salvucci A."/>
            <person name="Crous P.W."/>
            <person name="Stergiopoulos I."/>
        </authorList>
    </citation>
    <scope>NUCLEOTIDE SEQUENCE [LARGE SCALE GENOMIC DNA]</scope>
    <source>
        <strain evidence="6 7">CBS 114824</strain>
    </source>
</reference>
<comment type="similarity">
    <text evidence="1 4">Belongs to the short-chain dehydrogenases/reductases (SDR) family.</text>
</comment>